<dbReference type="SUPFAM" id="SSF56784">
    <property type="entry name" value="HAD-like"/>
    <property type="match status" value="1"/>
</dbReference>
<dbReference type="EMBL" id="JAPEVB010000001">
    <property type="protein sequence ID" value="KAJ4396172.1"/>
    <property type="molecule type" value="Genomic_DNA"/>
</dbReference>
<dbReference type="GO" id="GO:0016791">
    <property type="term" value="F:phosphatase activity"/>
    <property type="evidence" value="ECO:0007669"/>
    <property type="project" value="UniProtKB-ARBA"/>
</dbReference>
<dbReference type="PANTHER" id="PTHR43316:SF3">
    <property type="entry name" value="HALOACID DEHALOGENASE, TYPE II (AFU_ORTHOLOGUE AFUA_2G07750)-RELATED"/>
    <property type="match status" value="1"/>
</dbReference>
<comment type="similarity">
    <text evidence="1">Belongs to the HAD-like hydrolase superfamily. S-2-haloalkanoic acid dehalogenase family.</text>
</comment>
<dbReference type="Pfam" id="PF00702">
    <property type="entry name" value="Hydrolase"/>
    <property type="match status" value="1"/>
</dbReference>
<dbReference type="InterPro" id="IPR036412">
    <property type="entry name" value="HAD-like_sf"/>
</dbReference>
<dbReference type="NCBIfam" id="TIGR01428">
    <property type="entry name" value="HAD_type_II"/>
    <property type="match status" value="1"/>
</dbReference>
<comment type="caution">
    <text evidence="3">The sequence shown here is derived from an EMBL/GenBank/DDBJ whole genome shotgun (WGS) entry which is preliminary data.</text>
</comment>
<evidence type="ECO:0000256" key="2">
    <source>
        <dbReference type="ARBA" id="ARBA00022801"/>
    </source>
</evidence>
<sequence>MSAPGLDALKGIKGLTFDVFGTVVNWRVSVEDALSSALDTKLASSDFQSLPPGLQLRAQTLADAADWAPTFAQQWRNAYSKFTQGFRAGETSWKDIDTHHHDSLIELLDKWELSGLYTPAEITELSLVWHRLQPWPDSSEGLEALNALGLVTATLSNGNTSLLSDLNEFGRLGFQKIISAEDFKAYKPDPKTYLGAAEKIGVVPAEVAMVAAHLGDLDAARKNGLRTIYVEREKEEAWDTEDERYAAAKEWVDLWVGVNEGGFVEVAKRLANVL</sequence>
<dbReference type="InterPro" id="IPR006439">
    <property type="entry name" value="HAD-SF_hydro_IA"/>
</dbReference>
<dbReference type="InterPro" id="IPR023214">
    <property type="entry name" value="HAD_sf"/>
</dbReference>
<dbReference type="GO" id="GO:0019120">
    <property type="term" value="F:hydrolase activity, acting on acid halide bonds, in C-halide compounds"/>
    <property type="evidence" value="ECO:0007669"/>
    <property type="project" value="InterPro"/>
</dbReference>
<accession>A0A9W8YZQ4</accession>
<evidence type="ECO:0000256" key="1">
    <source>
        <dbReference type="ARBA" id="ARBA00008106"/>
    </source>
</evidence>
<dbReference type="Gene3D" id="1.10.150.240">
    <property type="entry name" value="Putative phosphatase, domain 2"/>
    <property type="match status" value="1"/>
</dbReference>
<proteinExistence type="inferred from homology"/>
<dbReference type="Gene3D" id="3.40.50.1000">
    <property type="entry name" value="HAD superfamily/HAD-like"/>
    <property type="match status" value="1"/>
</dbReference>
<dbReference type="AlphaFoldDB" id="A0A9W8YZQ4"/>
<dbReference type="InterPro" id="IPR051540">
    <property type="entry name" value="S-2-haloacid_dehalogenase"/>
</dbReference>
<evidence type="ECO:0000313" key="4">
    <source>
        <dbReference type="Proteomes" id="UP001140453"/>
    </source>
</evidence>
<keyword evidence="4" id="KW-1185">Reference proteome</keyword>
<dbReference type="InterPro" id="IPR006328">
    <property type="entry name" value="2-HAD"/>
</dbReference>
<dbReference type="NCBIfam" id="TIGR01493">
    <property type="entry name" value="HAD-SF-IA-v2"/>
    <property type="match status" value="1"/>
</dbReference>
<dbReference type="PANTHER" id="PTHR43316">
    <property type="entry name" value="HYDROLASE, HALOACID DELAHOGENASE-RELATED"/>
    <property type="match status" value="1"/>
</dbReference>
<dbReference type="Proteomes" id="UP001140453">
    <property type="component" value="Unassembled WGS sequence"/>
</dbReference>
<protein>
    <recommendedName>
        <fullName evidence="5">Haloacid dehalogenase</fullName>
    </recommendedName>
</protein>
<evidence type="ECO:0000313" key="3">
    <source>
        <dbReference type="EMBL" id="KAJ4396172.1"/>
    </source>
</evidence>
<evidence type="ECO:0008006" key="5">
    <source>
        <dbReference type="Google" id="ProtNLM"/>
    </source>
</evidence>
<dbReference type="SFLD" id="SFLDG01129">
    <property type="entry name" value="C1.5:_HAD__Beta-PGM__Phosphata"/>
    <property type="match status" value="1"/>
</dbReference>
<dbReference type="OrthoDB" id="40579at2759"/>
<keyword evidence="2" id="KW-0378">Hydrolase</keyword>
<reference evidence="3" key="1">
    <citation type="submission" date="2022-10" db="EMBL/GenBank/DDBJ databases">
        <title>Tapping the CABI collections for fungal endophytes: first genome assemblies for Collariella, Neodidymelliopsis, Ascochyta clinopodiicola, Didymella pomorum, Didymosphaeria variabile, Neocosmospora piperis and Neocucurbitaria cava.</title>
        <authorList>
            <person name="Hill R."/>
        </authorList>
    </citation>
    <scope>NUCLEOTIDE SEQUENCE</scope>
    <source>
        <strain evidence="3">IMI 355082</strain>
    </source>
</reference>
<dbReference type="InterPro" id="IPR023198">
    <property type="entry name" value="PGP-like_dom2"/>
</dbReference>
<gene>
    <name evidence="3" type="ORF">N0V93_000391</name>
</gene>
<dbReference type="SFLD" id="SFLDS00003">
    <property type="entry name" value="Haloacid_Dehalogenase"/>
    <property type="match status" value="1"/>
</dbReference>
<organism evidence="3 4">
    <name type="scientific">Gnomoniopsis smithogilvyi</name>
    <dbReference type="NCBI Taxonomy" id="1191159"/>
    <lineage>
        <taxon>Eukaryota</taxon>
        <taxon>Fungi</taxon>
        <taxon>Dikarya</taxon>
        <taxon>Ascomycota</taxon>
        <taxon>Pezizomycotina</taxon>
        <taxon>Sordariomycetes</taxon>
        <taxon>Sordariomycetidae</taxon>
        <taxon>Diaporthales</taxon>
        <taxon>Gnomoniaceae</taxon>
        <taxon>Gnomoniopsis</taxon>
    </lineage>
</organism>
<name>A0A9W8YZQ4_9PEZI</name>
<dbReference type="PRINTS" id="PR00413">
    <property type="entry name" value="HADHALOGNASE"/>
</dbReference>